<dbReference type="PANTHER" id="PTHR30204:SF94">
    <property type="entry name" value="HEAVY METAL-DEPENDENT TRANSCRIPTIONAL REGULATOR HI_0293-RELATED"/>
    <property type="match status" value="1"/>
</dbReference>
<keyword evidence="4" id="KW-0175">Coiled coil</keyword>
<evidence type="ECO:0000256" key="2">
    <source>
        <dbReference type="ARBA" id="ARBA00023125"/>
    </source>
</evidence>
<dbReference type="InterPro" id="IPR015358">
    <property type="entry name" value="Tscrpt_reg_MerR_DNA-bd"/>
</dbReference>
<gene>
    <name evidence="6" type="ORF">H6G05_06560</name>
</gene>
<dbReference type="EMBL" id="JACJQY010000007">
    <property type="protein sequence ID" value="MBD2316507.1"/>
    <property type="molecule type" value="Genomic_DNA"/>
</dbReference>
<dbReference type="RefSeq" id="WP_190577375.1">
    <property type="nucleotide sequence ID" value="NZ_CAWPQU010000067.1"/>
</dbReference>
<proteinExistence type="predicted"/>
<dbReference type="InterPro" id="IPR000551">
    <property type="entry name" value="MerR-type_HTH_dom"/>
</dbReference>
<dbReference type="CDD" id="cd04770">
    <property type="entry name" value="HTH_HMRTR"/>
    <property type="match status" value="1"/>
</dbReference>
<dbReference type="Gene3D" id="1.10.1660.10">
    <property type="match status" value="1"/>
</dbReference>
<dbReference type="SUPFAM" id="SSF46955">
    <property type="entry name" value="Putative DNA-binding domain"/>
    <property type="match status" value="1"/>
</dbReference>
<evidence type="ECO:0000256" key="4">
    <source>
        <dbReference type="SAM" id="Coils"/>
    </source>
</evidence>
<reference evidence="6 7" key="1">
    <citation type="journal article" date="2020" name="ISME J.">
        <title>Comparative genomics reveals insights into cyanobacterial evolution and habitat adaptation.</title>
        <authorList>
            <person name="Chen M.Y."/>
            <person name="Teng W.K."/>
            <person name="Zhao L."/>
            <person name="Hu C.X."/>
            <person name="Zhou Y.K."/>
            <person name="Han B.P."/>
            <person name="Song L.R."/>
            <person name="Shu W.S."/>
        </authorList>
    </citation>
    <scope>NUCLEOTIDE SEQUENCE [LARGE SCALE GENOMIC DNA]</scope>
    <source>
        <strain evidence="6 7">FACHB-1050</strain>
    </source>
</reference>
<dbReference type="Pfam" id="PF00376">
    <property type="entry name" value="MerR"/>
    <property type="match status" value="1"/>
</dbReference>
<evidence type="ECO:0000259" key="5">
    <source>
        <dbReference type="PROSITE" id="PS50937"/>
    </source>
</evidence>
<name>A0ABR8C8B9_9CYAN</name>
<keyword evidence="1" id="KW-0805">Transcription regulation</keyword>
<dbReference type="PANTHER" id="PTHR30204">
    <property type="entry name" value="REDOX-CYCLING DRUG-SENSING TRANSCRIPTIONAL ACTIVATOR SOXR"/>
    <property type="match status" value="1"/>
</dbReference>
<dbReference type="PRINTS" id="PR00040">
    <property type="entry name" value="HTHMERR"/>
</dbReference>
<comment type="caution">
    <text evidence="6">The sequence shown here is derived from an EMBL/GenBank/DDBJ whole genome shotgun (WGS) entry which is preliminary data.</text>
</comment>
<dbReference type="Pfam" id="PF09278">
    <property type="entry name" value="MerR-DNA-bind"/>
    <property type="match status" value="1"/>
</dbReference>
<accession>A0ABR8C8B9</accession>
<evidence type="ECO:0000313" key="7">
    <source>
        <dbReference type="Proteomes" id="UP000618445"/>
    </source>
</evidence>
<keyword evidence="3" id="KW-0804">Transcription</keyword>
<protein>
    <submittedName>
        <fullName evidence="6">Heavy metal-responsive transcriptional regulator</fullName>
    </submittedName>
</protein>
<dbReference type="PROSITE" id="PS50937">
    <property type="entry name" value="HTH_MERR_2"/>
    <property type="match status" value="1"/>
</dbReference>
<feature type="domain" description="HTH merR-type" evidence="5">
    <location>
        <begin position="9"/>
        <end position="76"/>
    </location>
</feature>
<dbReference type="SMART" id="SM00422">
    <property type="entry name" value="HTH_MERR"/>
    <property type="match status" value="1"/>
</dbReference>
<evidence type="ECO:0000256" key="1">
    <source>
        <dbReference type="ARBA" id="ARBA00023015"/>
    </source>
</evidence>
<dbReference type="Proteomes" id="UP000618445">
    <property type="component" value="Unassembled WGS sequence"/>
</dbReference>
<keyword evidence="2" id="KW-0238">DNA-binding</keyword>
<dbReference type="InterPro" id="IPR047057">
    <property type="entry name" value="MerR_fam"/>
</dbReference>
<feature type="coiled-coil region" evidence="4">
    <location>
        <begin position="88"/>
        <end position="115"/>
    </location>
</feature>
<evidence type="ECO:0000256" key="3">
    <source>
        <dbReference type="ARBA" id="ARBA00023163"/>
    </source>
</evidence>
<organism evidence="6 7">
    <name type="scientific">Phormidium tenue FACHB-1050</name>
    <dbReference type="NCBI Taxonomy" id="2692857"/>
    <lineage>
        <taxon>Bacteria</taxon>
        <taxon>Bacillati</taxon>
        <taxon>Cyanobacteriota</taxon>
        <taxon>Cyanophyceae</taxon>
        <taxon>Oscillatoriophycideae</taxon>
        <taxon>Oscillatoriales</taxon>
        <taxon>Oscillatoriaceae</taxon>
        <taxon>Phormidium</taxon>
    </lineage>
</organism>
<dbReference type="InterPro" id="IPR009061">
    <property type="entry name" value="DNA-bd_dom_put_sf"/>
</dbReference>
<evidence type="ECO:0000313" key="6">
    <source>
        <dbReference type="EMBL" id="MBD2316507.1"/>
    </source>
</evidence>
<sequence>MSAQEERKQIGAIAKESGIPIKTIRYYEELGLLESSGRTEGGFRLFTTDVLNRLSFIKRAQGLGLSLSEIKEFLFIHDQGELPCDHVKVKLQDKIAEVNRQIQQLLTLQSNLESLLVGEPILSENSEIICPIIEVVKVKESTQQNIIPSSRRSSSKWAKTNVKTIQTLKS</sequence>
<keyword evidence="7" id="KW-1185">Reference proteome</keyword>